<dbReference type="GO" id="GO:0015937">
    <property type="term" value="P:coenzyme A biosynthetic process"/>
    <property type="evidence" value="ECO:0007669"/>
    <property type="project" value="UniProtKB-UniRule"/>
</dbReference>
<comment type="pathway">
    <text evidence="6">Cofactor biosynthesis; coenzyme A biosynthesis.</text>
</comment>
<dbReference type="InterPro" id="IPR015813">
    <property type="entry name" value="Pyrv/PenolPyrv_kinase-like_dom"/>
</dbReference>
<dbReference type="PIRSF" id="PIRSF000388">
    <property type="entry name" value="Pantoate_hydroxy_MeTrfase"/>
    <property type="match status" value="1"/>
</dbReference>
<dbReference type="FunFam" id="3.20.20.60:FF:000003">
    <property type="entry name" value="3-methyl-2-oxobutanoate hydroxymethyltransferase"/>
    <property type="match status" value="1"/>
</dbReference>
<accession>U3TD64</accession>
<dbReference type="GO" id="GO:0005737">
    <property type="term" value="C:cytoplasm"/>
    <property type="evidence" value="ECO:0007669"/>
    <property type="project" value="UniProtKB-SubCell"/>
</dbReference>
<feature type="active site" description="Proton acceptor" evidence="6 7">
    <location>
        <position position="183"/>
    </location>
</feature>
<dbReference type="RefSeq" id="WP_022541246.1">
    <property type="nucleotide sequence ID" value="NC_022521.1"/>
</dbReference>
<dbReference type="PATRIC" id="fig|1198449.6.peg.506"/>
<dbReference type="GO" id="GO:0015940">
    <property type="term" value="P:pantothenate biosynthetic process"/>
    <property type="evidence" value="ECO:0007669"/>
    <property type="project" value="UniProtKB-UniRule"/>
</dbReference>
<dbReference type="NCBIfam" id="NF001452">
    <property type="entry name" value="PRK00311.1"/>
    <property type="match status" value="1"/>
</dbReference>
<dbReference type="PANTHER" id="PTHR20881:SF0">
    <property type="entry name" value="3-METHYL-2-OXOBUTANOATE HYDROXYMETHYLTRANSFERASE"/>
    <property type="match status" value="1"/>
</dbReference>
<evidence type="ECO:0000313" key="11">
    <source>
        <dbReference type="Proteomes" id="UP000016887"/>
    </source>
</evidence>
<keyword evidence="6" id="KW-0963">Cytoplasm</keyword>
<dbReference type="GO" id="GO:0003864">
    <property type="term" value="F:3-methyl-2-oxobutanoate hydroxymethyltransferase activity"/>
    <property type="evidence" value="ECO:0007669"/>
    <property type="project" value="UniProtKB-UniRule"/>
</dbReference>
<dbReference type="InterPro" id="IPR040442">
    <property type="entry name" value="Pyrv_kinase-like_dom_sf"/>
</dbReference>
<evidence type="ECO:0000256" key="5">
    <source>
        <dbReference type="ARBA" id="ARBA00022993"/>
    </source>
</evidence>
<reference evidence="10 11" key="1">
    <citation type="journal article" date="2013" name="Appl. Environ. Microbiol.">
        <title>Variation of the Virus-Related Elements within Syntenic Genomes of the Hyperthermophilic Archaeon Aeropyrum.</title>
        <authorList>
            <person name="Daifuku T."/>
            <person name="Yoshida T."/>
            <person name="Kitamura T."/>
            <person name="Kawaichi S."/>
            <person name="Inoue T."/>
            <person name="Nomura K."/>
            <person name="Yoshida Y."/>
            <person name="Kuno S."/>
            <person name="Sako Y."/>
        </authorList>
    </citation>
    <scope>NUCLEOTIDE SEQUENCE [LARGE SCALE GENOMIC DNA]</scope>
    <source>
        <strain evidence="10 11">SY1</strain>
    </source>
</reference>
<feature type="binding site" evidence="6 9">
    <location>
        <position position="85"/>
    </location>
    <ligand>
        <name>Mg(2+)</name>
        <dbReference type="ChEBI" id="CHEBI:18420"/>
    </ligand>
</feature>
<gene>
    <name evidence="6 10" type="primary">panB</name>
    <name evidence="10" type="ORF">ACAM_0501</name>
</gene>
<dbReference type="EMBL" id="AP012489">
    <property type="protein sequence ID" value="BAN89970.1"/>
    <property type="molecule type" value="Genomic_DNA"/>
</dbReference>
<dbReference type="Gene3D" id="3.20.20.60">
    <property type="entry name" value="Phosphoenolpyruvate-binding domains"/>
    <property type="match status" value="1"/>
</dbReference>
<organism evidence="10 11">
    <name type="scientific">Aeropyrum camini SY1 = JCM 12091</name>
    <dbReference type="NCBI Taxonomy" id="1198449"/>
    <lineage>
        <taxon>Archaea</taxon>
        <taxon>Thermoproteota</taxon>
        <taxon>Thermoprotei</taxon>
        <taxon>Desulfurococcales</taxon>
        <taxon>Desulfurococcaceae</taxon>
        <taxon>Aeropyrum</taxon>
    </lineage>
</organism>
<sequence>MAREKVTARRILKMKGERPIVAVTAYDYPTAWIAEDAGVDVILVGDSLGMVVLGYPSTLQVTLDDMVRHTAAVARAARSPLIVADMPFGSYESSVTSAVESAIALVRAGGEAVKLEGGSEYADRVKAIVDAGIPVMGHLGLTPQRALRIGGYRPRARGRGEARELLLDAESLVEAGVFSIVLEFVSEEAAEIVTRRLPVPTICIGSGRRCDGQILVFHDIVGLSRLTPPFAKKYVDARRIMLEALSRYAEDVRAGRFPSEEHVVHAKEPLDDLD</sequence>
<comment type="pathway">
    <text evidence="1">Cofactor biosynthesis; (R)-pantothenate biosynthesis; (R)-pantoate from 3-methyl-2-oxobutanoate: step 1/2.</text>
</comment>
<comment type="subcellular location">
    <subcellularLocation>
        <location evidence="6">Cytoplasm</location>
    </subcellularLocation>
</comment>
<dbReference type="GO" id="GO:0000287">
    <property type="term" value="F:magnesium ion binding"/>
    <property type="evidence" value="ECO:0007669"/>
    <property type="project" value="TreeGrafter"/>
</dbReference>
<evidence type="ECO:0000256" key="4">
    <source>
        <dbReference type="ARBA" id="ARBA00022842"/>
    </source>
</evidence>
<dbReference type="CDD" id="cd06557">
    <property type="entry name" value="KPHMT-like"/>
    <property type="match status" value="1"/>
</dbReference>
<comment type="catalytic activity">
    <reaction evidence="6">
        <text>(6R)-5,10-methylene-5,6,7,8-tetrahydrofolate + 3-methyl-2-oxobutanoate + H2O = 2-dehydropantoate + (6S)-5,6,7,8-tetrahydrofolate</text>
        <dbReference type="Rhea" id="RHEA:11824"/>
        <dbReference type="ChEBI" id="CHEBI:11561"/>
        <dbReference type="ChEBI" id="CHEBI:11851"/>
        <dbReference type="ChEBI" id="CHEBI:15377"/>
        <dbReference type="ChEBI" id="CHEBI:15636"/>
        <dbReference type="ChEBI" id="CHEBI:57453"/>
        <dbReference type="EC" id="2.1.2.11"/>
    </reaction>
</comment>
<evidence type="ECO:0000256" key="1">
    <source>
        <dbReference type="ARBA" id="ARBA00005033"/>
    </source>
</evidence>
<comment type="function">
    <text evidence="6">Catalyzes the reversible reaction in which hydroxymethyl group from 5,10-methylenetetrahydrofolate is transferred onto alpha-ketoisovalerate to form ketopantoate.</text>
</comment>
<dbReference type="STRING" id="1198449.ACAM_0501"/>
<keyword evidence="11" id="KW-1185">Reference proteome</keyword>
<dbReference type="AlphaFoldDB" id="U3TD64"/>
<evidence type="ECO:0000256" key="2">
    <source>
        <dbReference type="ARBA" id="ARBA00008676"/>
    </source>
</evidence>
<evidence type="ECO:0000256" key="9">
    <source>
        <dbReference type="PIRSR" id="PIRSR000388-3"/>
    </source>
</evidence>
<feature type="binding site" evidence="6 8">
    <location>
        <position position="114"/>
    </location>
    <ligand>
        <name>3-methyl-2-oxobutanoate</name>
        <dbReference type="ChEBI" id="CHEBI:11851"/>
    </ligand>
</feature>
<name>U3TD64_9CREN</name>
<comment type="subunit">
    <text evidence="6">Homodecamer; pentamer of dimers.</text>
</comment>
<keyword evidence="6 9" id="KW-0479">Metal-binding</keyword>
<dbReference type="GeneID" id="17109961"/>
<comment type="cofactor">
    <cofactor evidence="6 9">
        <name>Mg(2+)</name>
        <dbReference type="ChEBI" id="CHEBI:18420"/>
    </cofactor>
    <text evidence="6 9">Binds 1 Mg(2+) ion per subunit.</text>
</comment>
<dbReference type="NCBIfam" id="TIGR00222">
    <property type="entry name" value="panB"/>
    <property type="match status" value="1"/>
</dbReference>
<dbReference type="InterPro" id="IPR003700">
    <property type="entry name" value="Pantoate_hydroxy_MeTrfase"/>
</dbReference>
<evidence type="ECO:0000256" key="3">
    <source>
        <dbReference type="ARBA" id="ARBA00022679"/>
    </source>
</evidence>
<feature type="binding site" evidence="6 9">
    <location>
        <position position="116"/>
    </location>
    <ligand>
        <name>Mg(2+)</name>
        <dbReference type="ChEBI" id="CHEBI:18420"/>
    </ligand>
</feature>
<dbReference type="HAMAP" id="MF_00156">
    <property type="entry name" value="PanB"/>
    <property type="match status" value="1"/>
</dbReference>
<protein>
    <recommendedName>
        <fullName evidence="6">3-methyl-2-oxobutanoate hydroxymethyltransferase</fullName>
        <ecNumber evidence="6">2.1.2.11</ecNumber>
    </recommendedName>
    <alternativeName>
        <fullName evidence="6">Ketopantoate hydroxymethyltransferase</fullName>
        <shortName evidence="6">KPHMT</shortName>
    </alternativeName>
</protein>
<comment type="similarity">
    <text evidence="2 6">Belongs to the PanB family.</text>
</comment>
<dbReference type="Proteomes" id="UP000016887">
    <property type="component" value="Chromosome"/>
</dbReference>
<feature type="binding site" evidence="6 9">
    <location>
        <position position="46"/>
    </location>
    <ligand>
        <name>Mg(2+)</name>
        <dbReference type="ChEBI" id="CHEBI:18420"/>
    </ligand>
</feature>
<evidence type="ECO:0000256" key="8">
    <source>
        <dbReference type="PIRSR" id="PIRSR000388-2"/>
    </source>
</evidence>
<dbReference type="EC" id="2.1.2.11" evidence="6"/>
<dbReference type="SUPFAM" id="SSF51621">
    <property type="entry name" value="Phosphoenolpyruvate/pyruvate domain"/>
    <property type="match status" value="1"/>
</dbReference>
<dbReference type="KEGG" id="acj:ACAM_0501"/>
<dbReference type="eggNOG" id="arCOG00584">
    <property type="taxonomic scope" value="Archaea"/>
</dbReference>
<feature type="binding site" evidence="6 8">
    <location>
        <begin position="46"/>
        <end position="47"/>
    </location>
    <ligand>
        <name>3-methyl-2-oxobutanoate</name>
        <dbReference type="ChEBI" id="CHEBI:11851"/>
    </ligand>
</feature>
<evidence type="ECO:0000313" key="10">
    <source>
        <dbReference type="EMBL" id="BAN89970.1"/>
    </source>
</evidence>
<keyword evidence="5 6" id="KW-0173">Coenzyme A biosynthesis</keyword>
<dbReference type="PANTHER" id="PTHR20881">
    <property type="entry name" value="3-METHYL-2-OXOBUTANOATE HYDROXYMETHYLTRANSFERASE"/>
    <property type="match status" value="1"/>
</dbReference>
<evidence type="ECO:0000256" key="6">
    <source>
        <dbReference type="HAMAP-Rule" id="MF_00156"/>
    </source>
</evidence>
<dbReference type="Pfam" id="PF02548">
    <property type="entry name" value="Pantoate_transf"/>
    <property type="match status" value="1"/>
</dbReference>
<keyword evidence="3 6" id="KW-0808">Transferase</keyword>
<evidence type="ECO:0000256" key="7">
    <source>
        <dbReference type="PIRSR" id="PIRSR000388-1"/>
    </source>
</evidence>
<keyword evidence="4 6" id="KW-0460">Magnesium</keyword>
<proteinExistence type="inferred from homology"/>
<feature type="binding site" evidence="6 8">
    <location>
        <position position="85"/>
    </location>
    <ligand>
        <name>3-methyl-2-oxobutanoate</name>
        <dbReference type="ChEBI" id="CHEBI:11851"/>
    </ligand>
</feature>
<dbReference type="UniPathway" id="UPA00241"/>